<dbReference type="AlphaFoldDB" id="A0AAD9QTG2"/>
<evidence type="ECO:0000313" key="1">
    <source>
        <dbReference type="EMBL" id="KAK2567194.1"/>
    </source>
</evidence>
<sequence length="379" mass="43576">MPLGVETALINNEVCDELYPISVLRDITENQLEGSSADNYDAIEDLQKNRMCRISTKFNCLSCVHFLFSRTDADINQTKERIVDGGYGFVKDPKEDKWKTQSTFKGFLEKQQFQTDAEYALKFFERNPDWETTKTKFRTKDSCTDLLYVTAARYLLVTHILYELSGYKLVPCATTVDEKIVNPDSGVCYPAPPYGSATCTSDYDVGLVGKNSGYLTKNFNEYFQKKFKKPSELVFDTNVYAFTLEFAMPFNFDKLPPYFAEEVVQNEQTIHFKMQELASAYFKVFKYNPDFFNILKTAAEEAMDPTAASKSKTELNKWLGTSRTMNAKVKMRIEDFQNFPDPGKQLRVDHNAEYQRRVKEMSEKGGYKPDLLGICAQNF</sequence>
<dbReference type="EMBL" id="JARQWQ010000015">
    <property type="protein sequence ID" value="KAK2567194.1"/>
    <property type="molecule type" value="Genomic_DNA"/>
</dbReference>
<dbReference type="Proteomes" id="UP001249851">
    <property type="component" value="Unassembled WGS sequence"/>
</dbReference>
<reference evidence="1" key="2">
    <citation type="journal article" date="2023" name="Science">
        <title>Genomic signatures of disease resistance in endangered staghorn corals.</title>
        <authorList>
            <person name="Vollmer S.V."/>
            <person name="Selwyn J.D."/>
            <person name="Despard B.A."/>
            <person name="Roesel C.L."/>
        </authorList>
    </citation>
    <scope>NUCLEOTIDE SEQUENCE</scope>
    <source>
        <strain evidence="1">K2</strain>
    </source>
</reference>
<reference evidence="1" key="1">
    <citation type="journal article" date="2023" name="G3 (Bethesda)">
        <title>Whole genome assembly and annotation of the endangered Caribbean coral Acropora cervicornis.</title>
        <authorList>
            <person name="Selwyn J.D."/>
            <person name="Vollmer S.V."/>
        </authorList>
    </citation>
    <scope>NUCLEOTIDE SEQUENCE</scope>
    <source>
        <strain evidence="1">K2</strain>
    </source>
</reference>
<name>A0AAD9QTG2_ACRCE</name>
<keyword evidence="2" id="KW-1185">Reference proteome</keyword>
<comment type="caution">
    <text evidence="1">The sequence shown here is derived from an EMBL/GenBank/DDBJ whole genome shotgun (WGS) entry which is preliminary data.</text>
</comment>
<proteinExistence type="predicted"/>
<accession>A0AAD9QTG2</accession>
<protein>
    <submittedName>
        <fullName evidence="1">Uncharacterized protein</fullName>
    </submittedName>
</protein>
<gene>
    <name evidence="1" type="ORF">P5673_009005</name>
</gene>
<evidence type="ECO:0000313" key="2">
    <source>
        <dbReference type="Proteomes" id="UP001249851"/>
    </source>
</evidence>
<organism evidence="1 2">
    <name type="scientific">Acropora cervicornis</name>
    <name type="common">Staghorn coral</name>
    <dbReference type="NCBI Taxonomy" id="6130"/>
    <lineage>
        <taxon>Eukaryota</taxon>
        <taxon>Metazoa</taxon>
        <taxon>Cnidaria</taxon>
        <taxon>Anthozoa</taxon>
        <taxon>Hexacorallia</taxon>
        <taxon>Scleractinia</taxon>
        <taxon>Astrocoeniina</taxon>
        <taxon>Acroporidae</taxon>
        <taxon>Acropora</taxon>
    </lineage>
</organism>